<protein>
    <submittedName>
        <fullName evidence="2">Transglutaminase family protein</fullName>
    </submittedName>
</protein>
<evidence type="ECO:0000259" key="1">
    <source>
        <dbReference type="SMART" id="SM00460"/>
    </source>
</evidence>
<evidence type="ECO:0000313" key="3">
    <source>
        <dbReference type="Proteomes" id="UP000265845"/>
    </source>
</evidence>
<accession>A0A399RHI0</accession>
<dbReference type="Proteomes" id="UP000265845">
    <property type="component" value="Unassembled WGS sequence"/>
</dbReference>
<organism evidence="2 3">
    <name type="scientific">Henriciella algicola</name>
    <dbReference type="NCBI Taxonomy" id="1608422"/>
    <lineage>
        <taxon>Bacteria</taxon>
        <taxon>Pseudomonadati</taxon>
        <taxon>Pseudomonadota</taxon>
        <taxon>Alphaproteobacteria</taxon>
        <taxon>Hyphomonadales</taxon>
        <taxon>Hyphomonadaceae</taxon>
        <taxon>Henriciella</taxon>
    </lineage>
</organism>
<name>A0A399RHI0_9PROT</name>
<dbReference type="RefSeq" id="WP_119452566.1">
    <property type="nucleotide sequence ID" value="NZ_QWGA01000003.1"/>
</dbReference>
<dbReference type="InterPro" id="IPR038765">
    <property type="entry name" value="Papain-like_cys_pep_sf"/>
</dbReference>
<dbReference type="Gene3D" id="2.60.40.2250">
    <property type="match status" value="1"/>
</dbReference>
<keyword evidence="3" id="KW-1185">Reference proteome</keyword>
<evidence type="ECO:0000313" key="2">
    <source>
        <dbReference type="EMBL" id="RIJ31066.1"/>
    </source>
</evidence>
<dbReference type="SUPFAM" id="SSF54001">
    <property type="entry name" value="Cysteine proteinases"/>
    <property type="match status" value="1"/>
</dbReference>
<gene>
    <name evidence="2" type="ORF">D1222_02025</name>
</gene>
<dbReference type="EMBL" id="QWGA01000003">
    <property type="protein sequence ID" value="RIJ31066.1"/>
    <property type="molecule type" value="Genomic_DNA"/>
</dbReference>
<dbReference type="AlphaFoldDB" id="A0A399RHI0"/>
<sequence>MRVTIDARLDYRFPHESDVLLALRARPGRDQYIVSEELSSNGQSLLQGVRYASRNDRRNWMVAEGDVSLRYQATVNVLRPKLSIAGRRVPPRPHLPASVIGFLMPSHYSAGADLESFAWTEFAHLNGGDQVLAMIDWIRGAFTYTPGASNAKTTAADTFASRAGVCRDYAHVLISFCRAVGIPARMVSAYAPGLTPPDFHAVVDVWLDGNWHLVDPTGMAEPEKLVRIICGRDAADISFMTIFGEAELISQSVAACEVPGELEAA</sequence>
<reference evidence="2 3" key="1">
    <citation type="submission" date="2018-08" db="EMBL/GenBank/DDBJ databases">
        <title>Henriciella mobilis sp. nov., isolated from seawater.</title>
        <authorList>
            <person name="Cheng H."/>
            <person name="Wu Y.-H."/>
            <person name="Xu X.-W."/>
            <person name="Guo L.-L."/>
        </authorList>
    </citation>
    <scope>NUCLEOTIDE SEQUENCE [LARGE SCALE GENOMIC DNA]</scope>
    <source>
        <strain evidence="2 3">CCUG67844</strain>
    </source>
</reference>
<dbReference type="SMART" id="SM00460">
    <property type="entry name" value="TGc"/>
    <property type="match status" value="1"/>
</dbReference>
<dbReference type="PANTHER" id="PTHR33490:SF12">
    <property type="entry name" value="BLL5557 PROTEIN"/>
    <property type="match status" value="1"/>
</dbReference>
<dbReference type="Gene3D" id="3.10.620.30">
    <property type="match status" value="1"/>
</dbReference>
<dbReference type="PANTHER" id="PTHR33490">
    <property type="entry name" value="BLR5614 PROTEIN-RELATED"/>
    <property type="match status" value="1"/>
</dbReference>
<feature type="domain" description="Transglutaminase-like" evidence="1">
    <location>
        <begin position="158"/>
        <end position="218"/>
    </location>
</feature>
<dbReference type="InterPro" id="IPR002931">
    <property type="entry name" value="Transglutaminase-like"/>
</dbReference>
<dbReference type="Pfam" id="PF01841">
    <property type="entry name" value="Transglut_core"/>
    <property type="match status" value="1"/>
</dbReference>
<proteinExistence type="predicted"/>
<comment type="caution">
    <text evidence="2">The sequence shown here is derived from an EMBL/GenBank/DDBJ whole genome shotgun (WGS) entry which is preliminary data.</text>
</comment>
<dbReference type="OrthoDB" id="5438043at2"/>